<gene>
    <name evidence="4" type="ORF">ACFOYY_23975</name>
</gene>
<organism evidence="4 5">
    <name type="scientific">Streptosporangium jomthongense</name>
    <dbReference type="NCBI Taxonomy" id="1193683"/>
    <lineage>
        <taxon>Bacteria</taxon>
        <taxon>Bacillati</taxon>
        <taxon>Actinomycetota</taxon>
        <taxon>Actinomycetes</taxon>
        <taxon>Streptosporangiales</taxon>
        <taxon>Streptosporangiaceae</taxon>
        <taxon>Streptosporangium</taxon>
    </lineage>
</organism>
<comment type="caution">
    <text evidence="4">The sequence shown here is derived from an EMBL/GenBank/DDBJ whole genome shotgun (WGS) entry which is preliminary data.</text>
</comment>
<dbReference type="Pfam" id="PF13340">
    <property type="entry name" value="DUF4096"/>
    <property type="match status" value="1"/>
</dbReference>
<dbReference type="Proteomes" id="UP001595698">
    <property type="component" value="Unassembled WGS sequence"/>
</dbReference>
<dbReference type="EMBL" id="JBHSBC010000023">
    <property type="protein sequence ID" value="MFC3983211.1"/>
    <property type="molecule type" value="Genomic_DNA"/>
</dbReference>
<dbReference type="PANTHER" id="PTHR30007:SF0">
    <property type="entry name" value="TRANSPOSASE"/>
    <property type="match status" value="1"/>
</dbReference>
<proteinExistence type="predicted"/>
<evidence type="ECO:0000313" key="5">
    <source>
        <dbReference type="Proteomes" id="UP001595698"/>
    </source>
</evidence>
<dbReference type="InterPro" id="IPR025161">
    <property type="entry name" value="IS402-like_dom"/>
</dbReference>
<evidence type="ECO:0000259" key="3">
    <source>
        <dbReference type="Pfam" id="PF13340"/>
    </source>
</evidence>
<keyword evidence="5" id="KW-1185">Reference proteome</keyword>
<evidence type="ECO:0000259" key="2">
    <source>
        <dbReference type="Pfam" id="PF01609"/>
    </source>
</evidence>
<dbReference type="RefSeq" id="WP_386192387.1">
    <property type="nucleotide sequence ID" value="NZ_JBHSBC010000023.1"/>
</dbReference>
<evidence type="ECO:0000256" key="1">
    <source>
        <dbReference type="SAM" id="MobiDB-lite"/>
    </source>
</evidence>
<dbReference type="Pfam" id="PF01609">
    <property type="entry name" value="DDE_Tnp_1"/>
    <property type="match status" value="1"/>
</dbReference>
<dbReference type="NCBIfam" id="NF033580">
    <property type="entry name" value="transpos_IS5_3"/>
    <property type="match status" value="1"/>
</dbReference>
<sequence length="281" mass="32419">MPDPRRPYPTDLTDAEWALLEPLIPAPKHNGRPAVHPRREIVNAISYWLRAGCAWRLLPHDFPPWQTVYHYWRQWRIADLWEDVLARLREQKRLGQGRDPTPSAGVIDSQSVRGTERGGLHGYDGAKKVLGVKRHLLVDTLGIVLGACVSPANADDRDGAMAVLSRSIDRFPRLHHVWADQGYRGIRFIGWAQEALDVAVQIMVRRDGGMRSTWARNDPPPREVPRIGVIPRRWVVERTFAWLGRYRRLPRNYEYLIRTSENVIYTATCMLLLHRLGTHRS</sequence>
<feature type="domain" description="Transposase IS4-like" evidence="2">
    <location>
        <begin position="101"/>
        <end position="272"/>
    </location>
</feature>
<dbReference type="PANTHER" id="PTHR30007">
    <property type="entry name" value="PHP DOMAIN PROTEIN"/>
    <property type="match status" value="1"/>
</dbReference>
<accession>A0ABV8F5M6</accession>
<evidence type="ECO:0000313" key="4">
    <source>
        <dbReference type="EMBL" id="MFC3983211.1"/>
    </source>
</evidence>
<feature type="region of interest" description="Disordered" evidence="1">
    <location>
        <begin position="94"/>
        <end position="113"/>
    </location>
</feature>
<feature type="domain" description="Insertion element IS402-like" evidence="3">
    <location>
        <begin position="12"/>
        <end position="84"/>
    </location>
</feature>
<protein>
    <submittedName>
        <fullName evidence="4">IS5 family transposase</fullName>
    </submittedName>
</protein>
<name>A0ABV8F5M6_9ACTN</name>
<reference evidence="5" key="1">
    <citation type="journal article" date="2019" name="Int. J. Syst. Evol. Microbiol.">
        <title>The Global Catalogue of Microorganisms (GCM) 10K type strain sequencing project: providing services to taxonomists for standard genome sequencing and annotation.</title>
        <authorList>
            <consortium name="The Broad Institute Genomics Platform"/>
            <consortium name="The Broad Institute Genome Sequencing Center for Infectious Disease"/>
            <person name="Wu L."/>
            <person name="Ma J."/>
        </authorList>
    </citation>
    <scope>NUCLEOTIDE SEQUENCE [LARGE SCALE GENOMIC DNA]</scope>
    <source>
        <strain evidence="5">TBRC 7912</strain>
    </source>
</reference>
<dbReference type="InterPro" id="IPR002559">
    <property type="entry name" value="Transposase_11"/>
</dbReference>